<name>A0A195FTG0_9HYME</name>
<evidence type="ECO:0000313" key="1">
    <source>
        <dbReference type="EMBL" id="KYN43711.1"/>
    </source>
</evidence>
<sequence>MPNSHLVTDESATFCTHVTARGGEHESWLSTLMRGRCVSTPNTALRNFREQGIAREAHLTMMRLRQGGCCTKLPPESEATTVESSSKRSILSIYTSTRQGESHAVSISADDTEADVSQFVTIISRTMVLWKFLNYIYVENNRNIEIRINCREVARIFFGGKFL</sequence>
<gene>
    <name evidence="1" type="ORF">ALC56_01973</name>
</gene>
<dbReference type="EMBL" id="KQ981276">
    <property type="protein sequence ID" value="KYN43711.1"/>
    <property type="molecule type" value="Genomic_DNA"/>
</dbReference>
<keyword evidence="2" id="KW-1185">Reference proteome</keyword>
<reference evidence="1 2" key="1">
    <citation type="submission" date="2016-03" db="EMBL/GenBank/DDBJ databases">
        <title>Trachymyrmex septentrionalis WGS genome.</title>
        <authorList>
            <person name="Nygaard S."/>
            <person name="Hu H."/>
            <person name="Boomsma J."/>
            <person name="Zhang G."/>
        </authorList>
    </citation>
    <scope>NUCLEOTIDE SEQUENCE [LARGE SCALE GENOMIC DNA]</scope>
    <source>
        <strain evidence="1">Tsep2-gDNA-1</strain>
        <tissue evidence="1">Whole body</tissue>
    </source>
</reference>
<dbReference type="AlphaFoldDB" id="A0A195FTG0"/>
<organism evidence="1 2">
    <name type="scientific">Trachymyrmex septentrionalis</name>
    <dbReference type="NCBI Taxonomy" id="34720"/>
    <lineage>
        <taxon>Eukaryota</taxon>
        <taxon>Metazoa</taxon>
        <taxon>Ecdysozoa</taxon>
        <taxon>Arthropoda</taxon>
        <taxon>Hexapoda</taxon>
        <taxon>Insecta</taxon>
        <taxon>Pterygota</taxon>
        <taxon>Neoptera</taxon>
        <taxon>Endopterygota</taxon>
        <taxon>Hymenoptera</taxon>
        <taxon>Apocrita</taxon>
        <taxon>Aculeata</taxon>
        <taxon>Formicoidea</taxon>
        <taxon>Formicidae</taxon>
        <taxon>Myrmicinae</taxon>
        <taxon>Trachymyrmex</taxon>
    </lineage>
</organism>
<dbReference type="Proteomes" id="UP000078541">
    <property type="component" value="Unassembled WGS sequence"/>
</dbReference>
<proteinExistence type="predicted"/>
<evidence type="ECO:0000313" key="2">
    <source>
        <dbReference type="Proteomes" id="UP000078541"/>
    </source>
</evidence>
<accession>A0A195FTG0</accession>
<protein>
    <submittedName>
        <fullName evidence="1">Uncharacterized protein</fullName>
    </submittedName>
</protein>